<evidence type="ECO:0000256" key="4">
    <source>
        <dbReference type="ARBA" id="ARBA00022801"/>
    </source>
</evidence>
<dbReference type="GO" id="GO:0044205">
    <property type="term" value="P:'de novo' UMP biosynthetic process"/>
    <property type="evidence" value="ECO:0007669"/>
    <property type="project" value="UniProtKB-UniRule"/>
</dbReference>
<feature type="binding site" evidence="6">
    <location>
        <position position="151"/>
    </location>
    <ligand>
        <name>Zn(2+)</name>
        <dbReference type="ChEBI" id="CHEBI:29105"/>
        <label>1</label>
    </ligand>
</feature>
<comment type="pathway">
    <text evidence="6">Pyrimidine metabolism; UMP biosynthesis via de novo pathway; (S)-dihydroorotate from bicarbonate: step 3/3.</text>
</comment>
<dbReference type="InterPro" id="IPR032466">
    <property type="entry name" value="Metal_Hydrolase"/>
</dbReference>
<dbReference type="NCBIfam" id="TIGR00857">
    <property type="entry name" value="pyrC_multi"/>
    <property type="match status" value="1"/>
</dbReference>
<comment type="caution">
    <text evidence="8">The sequence shown here is derived from an EMBL/GenBank/DDBJ whole genome shotgun (WGS) entry which is preliminary data.</text>
</comment>
<feature type="domain" description="Dihydroorotase catalytic" evidence="7">
    <location>
        <begin position="51"/>
        <end position="235"/>
    </location>
</feature>
<keyword evidence="4 6" id="KW-0378">Hydrolase</keyword>
<gene>
    <name evidence="6" type="primary">pyrC</name>
    <name evidence="8" type="ORF">H9726_07680</name>
</gene>
<feature type="binding site" evidence="6">
    <location>
        <position position="61"/>
    </location>
    <ligand>
        <name>Zn(2+)</name>
        <dbReference type="ChEBI" id="CHEBI:29105"/>
        <label>1</label>
    </ligand>
</feature>
<keyword evidence="6" id="KW-0862">Zinc</keyword>
<name>A0A9D2D832_9FIRM</name>
<dbReference type="CDD" id="cd01317">
    <property type="entry name" value="DHOase_IIa"/>
    <property type="match status" value="1"/>
</dbReference>
<comment type="similarity">
    <text evidence="2 6">Belongs to the metallo-dependent hydrolases superfamily. DHOase family. Class I DHOase subfamily.</text>
</comment>
<dbReference type="PROSITE" id="PS00483">
    <property type="entry name" value="DIHYDROOROTASE_2"/>
    <property type="match status" value="1"/>
</dbReference>
<feature type="binding site" evidence="6">
    <location>
        <position position="59"/>
    </location>
    <ligand>
        <name>Zn(2+)</name>
        <dbReference type="ChEBI" id="CHEBI:29105"/>
        <label>1</label>
    </ligand>
</feature>
<feature type="binding site" evidence="6">
    <location>
        <position position="93"/>
    </location>
    <ligand>
        <name>substrate</name>
    </ligand>
</feature>
<dbReference type="InterPro" id="IPR004722">
    <property type="entry name" value="DHOase"/>
</dbReference>
<dbReference type="AlphaFoldDB" id="A0A9D2D832"/>
<feature type="binding site" evidence="6">
    <location>
        <begin position="61"/>
        <end position="63"/>
    </location>
    <ligand>
        <name>substrate</name>
    </ligand>
</feature>
<sequence>MSKLLIKGGTAVLPEGEKVCDILVDGDKIVKIAGNVEDKAAKVIDAKGLHVFPGLIDMHVHLREPGFEYKEDIASGSAAAVRGGFTQVCCMPNTQPVCDNAAVVGYIIARAKEVGLCKVRPIGAITKGEQGETLAEIGKMKEAGAVALSDDGKPVPSARMMRLGMEYASDFGLICLSHCEDKSLADGGCVNEGYNSTLAGLKGIPRAAEEVMIAREIVLAETLGKRVHICHVSTKGGVRLLRDAKARGVAVTAETCPHYFALTDDIILSYDANTKVNPPVREAEDVEAIKEGLKDGTLDCIVTDHAPHHADEKNVEYDLAAFGISGIETSFSLSYTHLVKGGVLTLGQLAERMSGAPARILGLEGGALKEGGVADIMLADLNEKYVIDSRKFVSKGKNTPFNGSEVYGRVKATIVDGKVRFSE</sequence>
<comment type="function">
    <text evidence="1 6">Catalyzes the reversible cyclization of carbamoyl aspartate to dihydroorotate.</text>
</comment>
<dbReference type="SUPFAM" id="SSF51338">
    <property type="entry name" value="Composite domain of metallo-dependent hydrolases"/>
    <property type="match status" value="1"/>
</dbReference>
<dbReference type="InterPro" id="IPR024403">
    <property type="entry name" value="DHOase_cat"/>
</dbReference>
<reference evidence="8" key="2">
    <citation type="submission" date="2021-04" db="EMBL/GenBank/DDBJ databases">
        <authorList>
            <person name="Gilroy R."/>
        </authorList>
    </citation>
    <scope>NUCLEOTIDE SEQUENCE</scope>
    <source>
        <strain evidence="8">CHK192-19661</strain>
    </source>
</reference>
<dbReference type="InterPro" id="IPR050138">
    <property type="entry name" value="DHOase/Allantoinase_Hydrolase"/>
</dbReference>
<dbReference type="GO" id="GO:0004038">
    <property type="term" value="F:allantoinase activity"/>
    <property type="evidence" value="ECO:0007669"/>
    <property type="project" value="TreeGrafter"/>
</dbReference>
<feature type="binding site" evidence="6">
    <location>
        <position position="231"/>
    </location>
    <ligand>
        <name>Zn(2+)</name>
        <dbReference type="ChEBI" id="CHEBI:29105"/>
        <label>2</label>
    </ligand>
</feature>
<evidence type="ECO:0000256" key="2">
    <source>
        <dbReference type="ARBA" id="ARBA00010286"/>
    </source>
</evidence>
<dbReference type="InterPro" id="IPR002195">
    <property type="entry name" value="Dihydroorotase_CS"/>
</dbReference>
<dbReference type="Gene3D" id="3.20.20.140">
    <property type="entry name" value="Metal-dependent hydrolases"/>
    <property type="match status" value="1"/>
</dbReference>
<feature type="active site" evidence="6">
    <location>
        <position position="304"/>
    </location>
</feature>
<keyword evidence="3 6" id="KW-0479">Metal-binding</keyword>
<evidence type="ECO:0000256" key="5">
    <source>
        <dbReference type="ARBA" id="ARBA00022975"/>
    </source>
</evidence>
<comment type="cofactor">
    <cofactor evidence="6">
        <name>Zn(2+)</name>
        <dbReference type="ChEBI" id="CHEBI:29105"/>
    </cofactor>
    <text evidence="6">Binds 2 Zn(2+) ions per subunit.</text>
</comment>
<dbReference type="Pfam" id="PF12890">
    <property type="entry name" value="DHOase"/>
    <property type="match status" value="1"/>
</dbReference>
<feature type="binding site" evidence="6">
    <location>
        <position position="308"/>
    </location>
    <ligand>
        <name>substrate</name>
    </ligand>
</feature>
<dbReference type="GO" id="GO:0008270">
    <property type="term" value="F:zinc ion binding"/>
    <property type="evidence" value="ECO:0007669"/>
    <property type="project" value="UniProtKB-UniRule"/>
</dbReference>
<feature type="binding site" evidence="6">
    <location>
        <position position="304"/>
    </location>
    <ligand>
        <name>Zn(2+)</name>
        <dbReference type="ChEBI" id="CHEBI:29105"/>
        <label>1</label>
    </ligand>
</feature>
<dbReference type="GO" id="GO:0005737">
    <property type="term" value="C:cytoplasm"/>
    <property type="evidence" value="ECO:0007669"/>
    <property type="project" value="TreeGrafter"/>
</dbReference>
<evidence type="ECO:0000256" key="1">
    <source>
        <dbReference type="ARBA" id="ARBA00002368"/>
    </source>
</evidence>
<dbReference type="GO" id="GO:0006145">
    <property type="term" value="P:purine nucleobase catabolic process"/>
    <property type="evidence" value="ECO:0007669"/>
    <property type="project" value="TreeGrafter"/>
</dbReference>
<dbReference type="SUPFAM" id="SSF51556">
    <property type="entry name" value="Metallo-dependent hydrolases"/>
    <property type="match status" value="1"/>
</dbReference>
<feature type="binding site" evidence="6">
    <location>
        <position position="277"/>
    </location>
    <ligand>
        <name>substrate</name>
    </ligand>
</feature>
<dbReference type="InterPro" id="IPR011059">
    <property type="entry name" value="Metal-dep_hydrolase_composite"/>
</dbReference>
<dbReference type="PROSITE" id="PS00482">
    <property type="entry name" value="DIHYDROOROTASE_1"/>
    <property type="match status" value="1"/>
</dbReference>
<protein>
    <recommendedName>
        <fullName evidence="6">Dihydroorotase</fullName>
        <shortName evidence="6">DHOase</shortName>
        <ecNumber evidence="6">3.5.2.3</ecNumber>
    </recommendedName>
</protein>
<feature type="binding site" evidence="6">
    <location>
        <position position="151"/>
    </location>
    <ligand>
        <name>Zn(2+)</name>
        <dbReference type="ChEBI" id="CHEBI:29105"/>
        <label>2</label>
    </ligand>
</feature>
<dbReference type="EMBL" id="DXCF01000038">
    <property type="protein sequence ID" value="HIZ10352.1"/>
    <property type="molecule type" value="Genomic_DNA"/>
</dbReference>
<organism evidence="8 9">
    <name type="scientific">Candidatus Borkfalkia avicola</name>
    <dbReference type="NCBI Taxonomy" id="2838503"/>
    <lineage>
        <taxon>Bacteria</taxon>
        <taxon>Bacillati</taxon>
        <taxon>Bacillota</taxon>
        <taxon>Clostridia</taxon>
        <taxon>Christensenellales</taxon>
        <taxon>Christensenellaceae</taxon>
        <taxon>Candidatus Borkfalkia</taxon>
    </lineage>
</organism>
<keyword evidence="5 6" id="KW-0665">Pyrimidine biosynthesis</keyword>
<accession>A0A9D2D832</accession>
<feature type="binding site" evidence="6">
    <location>
        <position position="178"/>
    </location>
    <ligand>
        <name>Zn(2+)</name>
        <dbReference type="ChEBI" id="CHEBI:29105"/>
        <label>2</label>
    </ligand>
</feature>
<dbReference type="EC" id="3.5.2.3" evidence="6"/>
<proteinExistence type="inferred from homology"/>
<feature type="binding site" evidence="6">
    <location>
        <begin position="322"/>
        <end position="323"/>
    </location>
    <ligand>
        <name>substrate</name>
    </ligand>
</feature>
<dbReference type="PANTHER" id="PTHR43668:SF2">
    <property type="entry name" value="ALLANTOINASE"/>
    <property type="match status" value="1"/>
</dbReference>
<dbReference type="Proteomes" id="UP000824025">
    <property type="component" value="Unassembled WGS sequence"/>
</dbReference>
<evidence type="ECO:0000313" key="8">
    <source>
        <dbReference type="EMBL" id="HIZ10352.1"/>
    </source>
</evidence>
<evidence type="ECO:0000313" key="9">
    <source>
        <dbReference type="Proteomes" id="UP000824025"/>
    </source>
</evidence>
<evidence type="ECO:0000256" key="3">
    <source>
        <dbReference type="ARBA" id="ARBA00022723"/>
    </source>
</evidence>
<dbReference type="Gene3D" id="2.30.40.10">
    <property type="entry name" value="Urease, subunit C, domain 1"/>
    <property type="match status" value="1"/>
</dbReference>
<evidence type="ECO:0000259" key="7">
    <source>
        <dbReference type="Pfam" id="PF12890"/>
    </source>
</evidence>
<reference evidence="8" key="1">
    <citation type="journal article" date="2021" name="PeerJ">
        <title>Extensive microbial diversity within the chicken gut microbiome revealed by metagenomics and culture.</title>
        <authorList>
            <person name="Gilroy R."/>
            <person name="Ravi A."/>
            <person name="Getino M."/>
            <person name="Pursley I."/>
            <person name="Horton D.L."/>
            <person name="Alikhan N.F."/>
            <person name="Baker D."/>
            <person name="Gharbi K."/>
            <person name="Hall N."/>
            <person name="Watson M."/>
            <person name="Adriaenssens E.M."/>
            <person name="Foster-Nyarko E."/>
            <person name="Jarju S."/>
            <person name="Secka A."/>
            <person name="Antonio M."/>
            <person name="Oren A."/>
            <person name="Chaudhuri R.R."/>
            <person name="La Ragione R."/>
            <person name="Hildebrand F."/>
            <person name="Pallen M.J."/>
        </authorList>
    </citation>
    <scope>NUCLEOTIDE SEQUENCE</scope>
    <source>
        <strain evidence="8">CHK192-19661</strain>
    </source>
</reference>
<evidence type="ECO:0000256" key="6">
    <source>
        <dbReference type="HAMAP-Rule" id="MF_00220"/>
    </source>
</evidence>
<comment type="catalytic activity">
    <reaction evidence="6">
        <text>(S)-dihydroorotate + H2O = N-carbamoyl-L-aspartate + H(+)</text>
        <dbReference type="Rhea" id="RHEA:24296"/>
        <dbReference type="ChEBI" id="CHEBI:15377"/>
        <dbReference type="ChEBI" id="CHEBI:15378"/>
        <dbReference type="ChEBI" id="CHEBI:30864"/>
        <dbReference type="ChEBI" id="CHEBI:32814"/>
        <dbReference type="EC" id="3.5.2.3"/>
    </reaction>
</comment>
<dbReference type="HAMAP" id="MF_00220_B">
    <property type="entry name" value="PyrC_classI_B"/>
    <property type="match status" value="1"/>
</dbReference>
<dbReference type="PANTHER" id="PTHR43668">
    <property type="entry name" value="ALLANTOINASE"/>
    <property type="match status" value="1"/>
</dbReference>
<dbReference type="GO" id="GO:0004151">
    <property type="term" value="F:dihydroorotase activity"/>
    <property type="evidence" value="ECO:0007669"/>
    <property type="project" value="UniProtKB-UniRule"/>
</dbReference>